<protein>
    <recommendedName>
        <fullName evidence="2">Lipoprotein</fullName>
    </recommendedName>
</protein>
<dbReference type="AlphaFoldDB" id="A0A4U9WEC7"/>
<dbReference type="EMBL" id="CABEEZ010000144">
    <property type="protein sequence ID" value="VTR57487.1"/>
    <property type="molecule type" value="Genomic_DNA"/>
</dbReference>
<proteinExistence type="predicted"/>
<evidence type="ECO:0000313" key="1">
    <source>
        <dbReference type="EMBL" id="VTR57487.1"/>
    </source>
</evidence>
<evidence type="ECO:0008006" key="2">
    <source>
        <dbReference type="Google" id="ProtNLM"/>
    </source>
</evidence>
<gene>
    <name evidence="1" type="ORF">NCTC12965_07377</name>
</gene>
<name>A0A4U9WEC7_SERFO</name>
<reference evidence="1" key="1">
    <citation type="submission" date="2019-05" db="EMBL/GenBank/DDBJ databases">
        <authorList>
            <consortium name="Pathogen Informatics"/>
        </authorList>
    </citation>
    <scope>NUCLEOTIDE SEQUENCE [LARGE SCALE GENOMIC DNA]</scope>
    <source>
        <strain evidence="1">NCTC12965</strain>
    </source>
</reference>
<dbReference type="PROSITE" id="PS51257">
    <property type="entry name" value="PROKAR_LIPOPROTEIN"/>
    <property type="match status" value="1"/>
</dbReference>
<organism evidence="1">
    <name type="scientific">Serratia fonticola</name>
    <dbReference type="NCBI Taxonomy" id="47917"/>
    <lineage>
        <taxon>Bacteria</taxon>
        <taxon>Pseudomonadati</taxon>
        <taxon>Pseudomonadota</taxon>
        <taxon>Gammaproteobacteria</taxon>
        <taxon>Enterobacterales</taxon>
        <taxon>Yersiniaceae</taxon>
        <taxon>Serratia</taxon>
    </lineage>
</organism>
<sequence>MNVRKIAVVIMASAALSGCGDAFSCDNPESIRAINEIVISNALNKMKPQYLQEIR</sequence>
<accession>A0A4U9WEC7</accession>